<evidence type="ECO:0000313" key="15">
    <source>
        <dbReference type="Proteomes" id="UP001151582"/>
    </source>
</evidence>
<gene>
    <name evidence="14" type="primary">ETR1</name>
    <name evidence="14" type="ORF">H4R34_003320</name>
</gene>
<dbReference type="InterPro" id="IPR011032">
    <property type="entry name" value="GroES-like_sf"/>
</dbReference>
<sequence>MLRICVIQTGRQSHLCTPVRRFSQAGTRWAPLVSQAVMFKDYGKPSEVLSVVSRPIEPLTPSTVHVRILAAPVNPSDINQIEGVYPAKPTFDPKWGAVAGNEGVAQIVALGEAVQRTSDLEVGDWVLPLNRAFGTWQTYASVEASDLAKIPHDQVPLLGAASLTVNPSTAYRMLRDFVDLNPGRYIPVTTTPLTRDYVIQSGANSGVGQAVIQLCRCWGFKSINIIRDRPTAADTMAQLKALGADYVFTDEQLRTIETRNQLKSLDGPIALGLDCVGGRTTMELGRNLSSSASLVVYGGMSKRPMSLPVSLFIFRNLAVQGYWMNHWYRTHSLADRMPMWTDLLKLMQLGQLRPAAFEPLLWVPSGDRMDAVQQLRTVIEAIQASSAGFAGKKHALVMDPSLL</sequence>
<dbReference type="Pfam" id="PF08240">
    <property type="entry name" value="ADH_N"/>
    <property type="match status" value="1"/>
</dbReference>
<evidence type="ECO:0000256" key="1">
    <source>
        <dbReference type="ARBA" id="ARBA00004173"/>
    </source>
</evidence>
<dbReference type="GO" id="GO:0005739">
    <property type="term" value="C:mitochondrion"/>
    <property type="evidence" value="ECO:0007669"/>
    <property type="project" value="UniProtKB-SubCell"/>
</dbReference>
<feature type="domain" description="Enoyl reductase (ER)" evidence="13">
    <location>
        <begin position="44"/>
        <end position="398"/>
    </location>
</feature>
<dbReference type="OrthoDB" id="7482721at2759"/>
<dbReference type="Pfam" id="PF00107">
    <property type="entry name" value="ADH_zinc_N"/>
    <property type="match status" value="1"/>
</dbReference>
<evidence type="ECO:0000256" key="4">
    <source>
        <dbReference type="ARBA" id="ARBA00022832"/>
    </source>
</evidence>
<dbReference type="PANTHER" id="PTHR43981">
    <property type="entry name" value="ENOYL-[ACYL-CARRIER-PROTEIN] REDUCTASE, MITOCHONDRIAL"/>
    <property type="match status" value="1"/>
</dbReference>
<comment type="similarity">
    <text evidence="2">Belongs to the zinc-containing alcohol dehydrogenase family. Quinone oxidoreductase subfamily.</text>
</comment>
<protein>
    <recommendedName>
        <fullName evidence="11">enoyl-[acyl-carrier-protein] reductase</fullName>
        <ecNumber evidence="11">1.3.1.104</ecNumber>
    </recommendedName>
</protein>
<evidence type="ECO:0000313" key="14">
    <source>
        <dbReference type="EMBL" id="KAJ1978135.1"/>
    </source>
</evidence>
<evidence type="ECO:0000256" key="10">
    <source>
        <dbReference type="ARBA" id="ARBA00023160"/>
    </source>
</evidence>
<evidence type="ECO:0000256" key="11">
    <source>
        <dbReference type="ARBA" id="ARBA00038963"/>
    </source>
</evidence>
<evidence type="ECO:0000256" key="2">
    <source>
        <dbReference type="ARBA" id="ARBA00010371"/>
    </source>
</evidence>
<dbReference type="InterPro" id="IPR051034">
    <property type="entry name" value="Mito_Enoyl-ACP_Reductase"/>
</dbReference>
<comment type="subcellular location">
    <subcellularLocation>
        <location evidence="1">Mitochondrion</location>
    </subcellularLocation>
</comment>
<keyword evidence="5" id="KW-0521">NADP</keyword>
<dbReference type="GO" id="GO:0006633">
    <property type="term" value="P:fatty acid biosynthetic process"/>
    <property type="evidence" value="ECO:0007669"/>
    <property type="project" value="UniProtKB-KW"/>
</dbReference>
<dbReference type="EC" id="1.3.1.104" evidence="11"/>
<evidence type="ECO:0000256" key="3">
    <source>
        <dbReference type="ARBA" id="ARBA00022516"/>
    </source>
</evidence>
<evidence type="ECO:0000256" key="7">
    <source>
        <dbReference type="ARBA" id="ARBA00023002"/>
    </source>
</evidence>
<dbReference type="AlphaFoldDB" id="A0A9W8ED96"/>
<evidence type="ECO:0000256" key="9">
    <source>
        <dbReference type="ARBA" id="ARBA00023128"/>
    </source>
</evidence>
<dbReference type="SMART" id="SM00829">
    <property type="entry name" value="PKS_ER"/>
    <property type="match status" value="1"/>
</dbReference>
<proteinExistence type="inferred from homology"/>
<dbReference type="Proteomes" id="UP001151582">
    <property type="component" value="Unassembled WGS sequence"/>
</dbReference>
<dbReference type="CDD" id="cd08290">
    <property type="entry name" value="ETR"/>
    <property type="match status" value="1"/>
</dbReference>
<evidence type="ECO:0000256" key="6">
    <source>
        <dbReference type="ARBA" id="ARBA00022946"/>
    </source>
</evidence>
<keyword evidence="15" id="KW-1185">Reference proteome</keyword>
<keyword evidence="6" id="KW-0809">Transit peptide</keyword>
<dbReference type="PANTHER" id="PTHR43981:SF2">
    <property type="entry name" value="ENOYL-[ACYL-CARRIER-PROTEIN] REDUCTASE, MITOCHONDRIAL"/>
    <property type="match status" value="1"/>
</dbReference>
<dbReference type="InterPro" id="IPR036291">
    <property type="entry name" value="NAD(P)-bd_dom_sf"/>
</dbReference>
<evidence type="ECO:0000256" key="5">
    <source>
        <dbReference type="ARBA" id="ARBA00022857"/>
    </source>
</evidence>
<keyword evidence="7 14" id="KW-0560">Oxidoreductase</keyword>
<dbReference type="FunFam" id="3.40.50.720:FF:000112">
    <property type="entry name" value="Enoyl-[acyl-carrier-protein] reductase 1, mitochondrial"/>
    <property type="match status" value="1"/>
</dbReference>
<keyword evidence="8" id="KW-0443">Lipid metabolism</keyword>
<evidence type="ECO:0000256" key="8">
    <source>
        <dbReference type="ARBA" id="ARBA00023098"/>
    </source>
</evidence>
<dbReference type="SUPFAM" id="SSF50129">
    <property type="entry name" value="GroES-like"/>
    <property type="match status" value="1"/>
</dbReference>
<dbReference type="SUPFAM" id="SSF51735">
    <property type="entry name" value="NAD(P)-binding Rossmann-fold domains"/>
    <property type="match status" value="1"/>
</dbReference>
<dbReference type="EMBL" id="JANBQB010000296">
    <property type="protein sequence ID" value="KAJ1978135.1"/>
    <property type="molecule type" value="Genomic_DNA"/>
</dbReference>
<evidence type="ECO:0000259" key="13">
    <source>
        <dbReference type="SMART" id="SM00829"/>
    </source>
</evidence>
<comment type="caution">
    <text evidence="14">The sequence shown here is derived from an EMBL/GenBank/DDBJ whole genome shotgun (WGS) entry which is preliminary data.</text>
</comment>
<evidence type="ECO:0000256" key="12">
    <source>
        <dbReference type="ARBA" id="ARBA00048843"/>
    </source>
</evidence>
<dbReference type="InterPro" id="IPR013154">
    <property type="entry name" value="ADH-like_N"/>
</dbReference>
<dbReference type="Gene3D" id="3.90.180.10">
    <property type="entry name" value="Medium-chain alcohol dehydrogenases, catalytic domain"/>
    <property type="match status" value="1"/>
</dbReference>
<reference evidence="14" key="1">
    <citation type="submission" date="2022-07" db="EMBL/GenBank/DDBJ databases">
        <title>Phylogenomic reconstructions and comparative analyses of Kickxellomycotina fungi.</title>
        <authorList>
            <person name="Reynolds N.K."/>
            <person name="Stajich J.E."/>
            <person name="Barry K."/>
            <person name="Grigoriev I.V."/>
            <person name="Crous P."/>
            <person name="Smith M.E."/>
        </authorList>
    </citation>
    <scope>NUCLEOTIDE SEQUENCE</scope>
    <source>
        <strain evidence="14">RSA 567</strain>
    </source>
</reference>
<accession>A0A9W8ED96</accession>
<dbReference type="GO" id="GO:0141148">
    <property type="term" value="F:enoyl-[acyl-carrier-protein] reductase (NADPH) activity"/>
    <property type="evidence" value="ECO:0007669"/>
    <property type="project" value="UniProtKB-EC"/>
</dbReference>
<keyword evidence="10" id="KW-0275">Fatty acid biosynthesis</keyword>
<keyword evidence="3" id="KW-0444">Lipid biosynthesis</keyword>
<keyword evidence="4" id="KW-0276">Fatty acid metabolism</keyword>
<keyword evidence="9" id="KW-0496">Mitochondrion</keyword>
<dbReference type="Gene3D" id="3.40.50.720">
    <property type="entry name" value="NAD(P)-binding Rossmann-like Domain"/>
    <property type="match status" value="1"/>
</dbReference>
<name>A0A9W8ED96_9FUNG</name>
<dbReference type="InterPro" id="IPR013149">
    <property type="entry name" value="ADH-like_C"/>
</dbReference>
<comment type="catalytic activity">
    <reaction evidence="12">
        <text>a 2,3-saturated acyl-[ACP] + NADP(+) = a (2E)-enoyl-[ACP] + NADPH + H(+)</text>
        <dbReference type="Rhea" id="RHEA:22564"/>
        <dbReference type="Rhea" id="RHEA-COMP:9925"/>
        <dbReference type="Rhea" id="RHEA-COMP:9926"/>
        <dbReference type="ChEBI" id="CHEBI:15378"/>
        <dbReference type="ChEBI" id="CHEBI:57783"/>
        <dbReference type="ChEBI" id="CHEBI:58349"/>
        <dbReference type="ChEBI" id="CHEBI:78784"/>
        <dbReference type="ChEBI" id="CHEBI:78785"/>
        <dbReference type="EC" id="1.3.1.104"/>
    </reaction>
</comment>
<dbReference type="InterPro" id="IPR020843">
    <property type="entry name" value="ER"/>
</dbReference>
<organism evidence="14 15">
    <name type="scientific">Dimargaris verticillata</name>
    <dbReference type="NCBI Taxonomy" id="2761393"/>
    <lineage>
        <taxon>Eukaryota</taxon>
        <taxon>Fungi</taxon>
        <taxon>Fungi incertae sedis</taxon>
        <taxon>Zoopagomycota</taxon>
        <taxon>Kickxellomycotina</taxon>
        <taxon>Dimargaritomycetes</taxon>
        <taxon>Dimargaritales</taxon>
        <taxon>Dimargaritaceae</taxon>
        <taxon>Dimargaris</taxon>
    </lineage>
</organism>